<reference evidence="1 2" key="1">
    <citation type="journal article" date="2019" name="Int. J. Syst. Evol. Microbiol.">
        <title>The Global Catalogue of Microorganisms (GCM) 10K type strain sequencing project: providing services to taxonomists for standard genome sequencing and annotation.</title>
        <authorList>
            <consortium name="The Broad Institute Genomics Platform"/>
            <consortium name="The Broad Institute Genome Sequencing Center for Infectious Disease"/>
            <person name="Wu L."/>
            <person name="Ma J."/>
        </authorList>
    </citation>
    <scope>NUCLEOTIDE SEQUENCE [LARGE SCALE GENOMIC DNA]</scope>
    <source>
        <strain evidence="1 2">PSRA2</strain>
    </source>
</reference>
<accession>A0ABD5UGE8</accession>
<evidence type="ECO:0008006" key="3">
    <source>
        <dbReference type="Google" id="ProtNLM"/>
    </source>
</evidence>
<dbReference type="AlphaFoldDB" id="A0ABD5UGE8"/>
<protein>
    <recommendedName>
        <fullName evidence="3">MarR family transcriptional regulator</fullName>
    </recommendedName>
</protein>
<dbReference type="RefSeq" id="WP_304450122.1">
    <property type="nucleotide sequence ID" value="NZ_JARRAH010000005.1"/>
</dbReference>
<sequence>MVHDTSAHIGGVVIRLAIEKQQFSVADVESETAHHVERATIENVLAQLQSDGWIEATTSQPLSAWKSGELARDYGNMVKYARDMEGTIPVMPDERQY</sequence>
<name>A0ABD5UGE8_9EURY</name>
<evidence type="ECO:0000313" key="1">
    <source>
        <dbReference type="EMBL" id="MFC6838436.1"/>
    </source>
</evidence>
<gene>
    <name evidence="1" type="ORF">ACFQHK_18310</name>
</gene>
<dbReference type="EMBL" id="JBHSXM010000005">
    <property type="protein sequence ID" value="MFC6838436.1"/>
    <property type="molecule type" value="Genomic_DNA"/>
</dbReference>
<organism evidence="1 2">
    <name type="scientific">Halomarina ordinaria</name>
    <dbReference type="NCBI Taxonomy" id="3033939"/>
    <lineage>
        <taxon>Archaea</taxon>
        <taxon>Methanobacteriati</taxon>
        <taxon>Methanobacteriota</taxon>
        <taxon>Stenosarchaea group</taxon>
        <taxon>Halobacteria</taxon>
        <taxon>Halobacteriales</taxon>
        <taxon>Natronomonadaceae</taxon>
        <taxon>Halomarina</taxon>
    </lineage>
</organism>
<evidence type="ECO:0000313" key="2">
    <source>
        <dbReference type="Proteomes" id="UP001596406"/>
    </source>
</evidence>
<comment type="caution">
    <text evidence="1">The sequence shown here is derived from an EMBL/GenBank/DDBJ whole genome shotgun (WGS) entry which is preliminary data.</text>
</comment>
<dbReference type="Proteomes" id="UP001596406">
    <property type="component" value="Unassembled WGS sequence"/>
</dbReference>
<keyword evidence="2" id="KW-1185">Reference proteome</keyword>
<proteinExistence type="predicted"/>